<dbReference type="EMBL" id="JBHDIY010000002">
    <property type="protein sequence ID" value="MFL4472086.1"/>
    <property type="molecule type" value="Genomic_DNA"/>
</dbReference>
<name>A0ABW8UYE8_9RHOB</name>
<accession>A0ABW8UYE8</accession>
<comment type="caution">
    <text evidence="1">The sequence shown here is derived from an EMBL/GenBank/DDBJ whole genome shotgun (WGS) entry which is preliminary data.</text>
</comment>
<protein>
    <submittedName>
        <fullName evidence="1">Uncharacterized protein</fullName>
    </submittedName>
</protein>
<dbReference type="RefSeq" id="WP_407593965.1">
    <property type="nucleotide sequence ID" value="NZ_JBHDIY010000002.1"/>
</dbReference>
<gene>
    <name evidence="1" type="ORF">ACERZ8_20210</name>
</gene>
<keyword evidence="2" id="KW-1185">Reference proteome</keyword>
<sequence>MTELTDTQRTFLETYVTQHSMRVRGLDHEPPRETPAEADSDKLFKDTVTLRELMDKFGPPDLANSAEKAELQGLQREVMSFLTPPITKADISAAAKVVQRMRAPHDASLRRIRRDALVLECDTVEQSASPDLLDADKMEITNRLALIRVGLAPPAPDEPILVQADTDIKALATFVGEAAERARVDLEKREEKAAEVRDAVEKAVVDHATETEAKALLELAEKVTQDWDTPPTWDQLGDGDEPLKLLQQAASDLADVVADRKSKADKLRKAVASAKVEGADGDEAAALETARKRVTDDLPEYPSPKQLETAEENRALLDTLVQDTKLAVAARILRRDEILAAQTNVKVEGATAGEQGEINEILARFPDLSGVPAQKVLDEVAPLVTALAQKLEDVRASVAARKLHSDKVVAVLDTLVWGSGALTPDAAVPPAMSEPVKLQAEALIKAYEVMRDPAKPEQWPETATDKLTTLLAKMETDRDEVHAALADVNKACADVQDKLTEVNAFIAGASVHQMSDKQQKAFADQATTAAALLKTVASESAAAIAELVKVATAAKAFKVDLRGLAQRIGAVDLKPAHASPAELAELDKLHKAALADLDKALP</sequence>
<evidence type="ECO:0000313" key="1">
    <source>
        <dbReference type="EMBL" id="MFL4472086.1"/>
    </source>
</evidence>
<reference evidence="1 2" key="1">
    <citation type="submission" date="2024-08" db="EMBL/GenBank/DDBJ databases">
        <title>Tateyamaria sp. nov., isolated from marine algae.</title>
        <authorList>
            <person name="Choi B.J."/>
            <person name="Kim J.M."/>
            <person name="Lee J.K."/>
            <person name="Choi D.G."/>
            <person name="Bayburt H."/>
            <person name="Baek J.H."/>
            <person name="Han D.M."/>
            <person name="Jeon C.O."/>
        </authorList>
    </citation>
    <scope>NUCLEOTIDE SEQUENCE [LARGE SCALE GENOMIC DNA]</scope>
    <source>
        <strain evidence="1 2">KMU-156</strain>
    </source>
</reference>
<evidence type="ECO:0000313" key="2">
    <source>
        <dbReference type="Proteomes" id="UP001627408"/>
    </source>
</evidence>
<dbReference type="Proteomes" id="UP001627408">
    <property type="component" value="Unassembled WGS sequence"/>
</dbReference>
<organism evidence="1 2">
    <name type="scientific">Tateyamaria armeniaca</name>
    <dbReference type="NCBI Taxonomy" id="2518930"/>
    <lineage>
        <taxon>Bacteria</taxon>
        <taxon>Pseudomonadati</taxon>
        <taxon>Pseudomonadota</taxon>
        <taxon>Alphaproteobacteria</taxon>
        <taxon>Rhodobacterales</taxon>
        <taxon>Roseobacteraceae</taxon>
        <taxon>Tateyamaria</taxon>
    </lineage>
</organism>
<proteinExistence type="predicted"/>